<evidence type="ECO:0000256" key="2">
    <source>
        <dbReference type="PIRSR" id="PIRSR601310-3"/>
    </source>
</evidence>
<feature type="active site" description="Tele-AMP-histidine intermediate" evidence="1">
    <location>
        <position position="118"/>
    </location>
</feature>
<proteinExistence type="predicted"/>
<dbReference type="EMBL" id="ABXJ01000041">
    <property type="protein sequence ID" value="EEA91041.1"/>
    <property type="molecule type" value="Genomic_DNA"/>
</dbReference>
<dbReference type="PANTHER" id="PTHR23089">
    <property type="entry name" value="HISTIDINE TRIAD HIT PROTEIN"/>
    <property type="match status" value="1"/>
</dbReference>
<reference evidence="5 6" key="2">
    <citation type="submission" date="2008-10" db="EMBL/GenBank/DDBJ databases">
        <authorList>
            <person name="Fulton L."/>
            <person name="Clifton S."/>
            <person name="Fulton B."/>
            <person name="Xu J."/>
            <person name="Minx P."/>
            <person name="Pepin K.H."/>
            <person name="Johnson M."/>
            <person name="Thiruvilangam P."/>
            <person name="Bhonagiri V."/>
            <person name="Nash W.E."/>
            <person name="Mardis E.R."/>
            <person name="Wilson R.K."/>
        </authorList>
    </citation>
    <scope>NUCLEOTIDE SEQUENCE [LARGE SCALE GENOMIC DNA]</scope>
    <source>
        <strain evidence="5 6">DSM 13279</strain>
    </source>
</reference>
<gene>
    <name evidence="5" type="ORF">COLSTE_00731</name>
</gene>
<dbReference type="Pfam" id="PF01230">
    <property type="entry name" value="HIT"/>
    <property type="match status" value="1"/>
</dbReference>
<name>B6G9J0_9ACTN</name>
<dbReference type="CDD" id="cd01276">
    <property type="entry name" value="PKCI_related"/>
    <property type="match status" value="1"/>
</dbReference>
<dbReference type="PRINTS" id="PR00332">
    <property type="entry name" value="HISTRIAD"/>
</dbReference>
<dbReference type="Proteomes" id="UP000003560">
    <property type="component" value="Unassembled WGS sequence"/>
</dbReference>
<evidence type="ECO:0000256" key="3">
    <source>
        <dbReference type="PROSITE-ProRule" id="PRU00464"/>
    </source>
</evidence>
<sequence length="132" mass="14060">MATAQGHRVPEPLGTIERNPPMSGCIFCKIASHEIPSTVVYEDDLVIAFDDLNPQAPVHTLVIPKAHYENIIDGVPAETLAATMHAVAEVARIKGLDEGFRVISNKGEAAGQTVMHVHLHVLGGKPLGEGLV</sequence>
<dbReference type="HOGENOM" id="CLU_056776_8_1_11"/>
<dbReference type="SUPFAM" id="SSF54197">
    <property type="entry name" value="HIT-like"/>
    <property type="match status" value="1"/>
</dbReference>
<dbReference type="InterPro" id="IPR019808">
    <property type="entry name" value="Histidine_triad_CS"/>
</dbReference>
<evidence type="ECO:0000313" key="6">
    <source>
        <dbReference type="Proteomes" id="UP000003560"/>
    </source>
</evidence>
<dbReference type="STRING" id="445975.COLSTE_00731"/>
<evidence type="ECO:0000313" key="5">
    <source>
        <dbReference type="EMBL" id="EEA91041.1"/>
    </source>
</evidence>
<feature type="short sequence motif" description="Histidine triad motif" evidence="2 3">
    <location>
        <begin position="116"/>
        <end position="120"/>
    </location>
</feature>
<dbReference type="eggNOG" id="COG0537">
    <property type="taxonomic scope" value="Bacteria"/>
</dbReference>
<dbReference type="InterPro" id="IPR036265">
    <property type="entry name" value="HIT-like_sf"/>
</dbReference>
<dbReference type="PROSITE" id="PS51084">
    <property type="entry name" value="HIT_2"/>
    <property type="match status" value="1"/>
</dbReference>
<keyword evidence="6" id="KW-1185">Reference proteome</keyword>
<organism evidence="5 6">
    <name type="scientific">Collinsella stercoris DSM 13279</name>
    <dbReference type="NCBI Taxonomy" id="445975"/>
    <lineage>
        <taxon>Bacteria</taxon>
        <taxon>Bacillati</taxon>
        <taxon>Actinomycetota</taxon>
        <taxon>Coriobacteriia</taxon>
        <taxon>Coriobacteriales</taxon>
        <taxon>Coriobacteriaceae</taxon>
        <taxon>Collinsella</taxon>
    </lineage>
</organism>
<dbReference type="InterPro" id="IPR001310">
    <property type="entry name" value="Histidine_triad_HIT"/>
</dbReference>
<accession>B6G9J0</accession>
<dbReference type="GO" id="GO:0003824">
    <property type="term" value="F:catalytic activity"/>
    <property type="evidence" value="ECO:0007669"/>
    <property type="project" value="InterPro"/>
</dbReference>
<dbReference type="Gene3D" id="3.30.428.10">
    <property type="entry name" value="HIT-like"/>
    <property type="match status" value="1"/>
</dbReference>
<comment type="caution">
    <text evidence="5">The sequence shown here is derived from an EMBL/GenBank/DDBJ whole genome shotgun (WGS) entry which is preliminary data.</text>
</comment>
<feature type="domain" description="HIT" evidence="4">
    <location>
        <begin position="26"/>
        <end position="132"/>
    </location>
</feature>
<dbReference type="InterPro" id="IPR011146">
    <property type="entry name" value="HIT-like"/>
</dbReference>
<evidence type="ECO:0000256" key="1">
    <source>
        <dbReference type="PIRSR" id="PIRSR601310-1"/>
    </source>
</evidence>
<evidence type="ECO:0000259" key="4">
    <source>
        <dbReference type="PROSITE" id="PS51084"/>
    </source>
</evidence>
<protein>
    <submittedName>
        <fullName evidence="5">Histidine triad domain protein</fullName>
    </submittedName>
</protein>
<dbReference type="PROSITE" id="PS00892">
    <property type="entry name" value="HIT_1"/>
    <property type="match status" value="1"/>
</dbReference>
<reference evidence="5 6" key="1">
    <citation type="submission" date="2008-10" db="EMBL/GenBank/DDBJ databases">
        <title>Draft genome sequence of Collinsella stercoris (DSM 13279).</title>
        <authorList>
            <person name="Sudarsanam P."/>
            <person name="Ley R."/>
            <person name="Guruge J."/>
            <person name="Turnbaugh P.J."/>
            <person name="Mahowald M."/>
            <person name="Liep D."/>
            <person name="Gordon J."/>
        </authorList>
    </citation>
    <scope>NUCLEOTIDE SEQUENCE [LARGE SCALE GENOMIC DNA]</scope>
    <source>
        <strain evidence="5 6">DSM 13279</strain>
    </source>
</reference>
<dbReference type="AlphaFoldDB" id="B6G9J0"/>